<keyword evidence="2" id="KW-1133">Transmembrane helix</keyword>
<evidence type="ECO:0000313" key="4">
    <source>
        <dbReference type="Proteomes" id="UP000191897"/>
    </source>
</evidence>
<proteinExistence type="predicted"/>
<evidence type="ECO:0000313" key="3">
    <source>
        <dbReference type="EMBL" id="CUX67670.1"/>
    </source>
</evidence>
<dbReference type="RefSeq" id="WP_186439906.1">
    <property type="nucleotide sequence ID" value="NZ_LT009733.1"/>
</dbReference>
<feature type="region of interest" description="Disordered" evidence="1">
    <location>
        <begin position="36"/>
        <end position="56"/>
    </location>
</feature>
<keyword evidence="2" id="KW-0812">Transmembrane</keyword>
<accession>A0A1S7SE86</accession>
<dbReference type="EMBL" id="FBWC01000041">
    <property type="protein sequence ID" value="CUX67670.1"/>
    <property type="molecule type" value="Genomic_DNA"/>
</dbReference>
<feature type="transmembrane region" description="Helical" evidence="2">
    <location>
        <begin position="12"/>
        <end position="32"/>
    </location>
</feature>
<protein>
    <submittedName>
        <fullName evidence="3">Uncharacterized protein</fullName>
    </submittedName>
</protein>
<gene>
    <name evidence="3" type="ORF">AGR4C_pb20185</name>
</gene>
<reference evidence="3 4" key="1">
    <citation type="submission" date="2016-01" db="EMBL/GenBank/DDBJ databases">
        <authorList>
            <person name="Oliw E.H."/>
        </authorList>
    </citation>
    <scope>NUCLEOTIDE SEQUENCE [LARGE SCALE GENOMIC DNA]</scope>
    <source>
        <strain evidence="3 4">Kerr 14</strain>
    </source>
</reference>
<keyword evidence="2" id="KW-0472">Membrane</keyword>
<evidence type="ECO:0000256" key="1">
    <source>
        <dbReference type="SAM" id="MobiDB-lite"/>
    </source>
</evidence>
<dbReference type="Proteomes" id="UP000191897">
    <property type="component" value="Unassembled WGS sequence"/>
</dbReference>
<evidence type="ECO:0000256" key="2">
    <source>
        <dbReference type="SAM" id="Phobius"/>
    </source>
</evidence>
<organism evidence="3 4">
    <name type="scientific">Agrobacterium tumefaciens str. Kerr 14</name>
    <dbReference type="NCBI Taxonomy" id="1183424"/>
    <lineage>
        <taxon>Bacteria</taxon>
        <taxon>Pseudomonadati</taxon>
        <taxon>Pseudomonadota</taxon>
        <taxon>Alphaproteobacteria</taxon>
        <taxon>Hyphomicrobiales</taxon>
        <taxon>Rhizobiaceae</taxon>
        <taxon>Rhizobium/Agrobacterium group</taxon>
        <taxon>Agrobacterium</taxon>
        <taxon>Agrobacterium tumefaciens complex</taxon>
    </lineage>
</organism>
<sequence length="56" mass="6021">MAQQEKAASGMMLFVALILVAALALAALYFFVLTPGSPDSSTIQRPQEGTLEQHTR</sequence>
<name>A0A1S7SE86_AGRTU</name>
<feature type="compositionally biased region" description="Polar residues" evidence="1">
    <location>
        <begin position="37"/>
        <end position="50"/>
    </location>
</feature>
<dbReference type="AlphaFoldDB" id="A0A1S7SE86"/>